<feature type="signal peptide" evidence="1">
    <location>
        <begin position="1"/>
        <end position="22"/>
    </location>
</feature>
<sequence>MKKHLPKLLIFFTLFSAYQMFAQSNFSHEAGISFGVTSFQTDFGERYDFPSANASDLGFSLVYYLNFFGREYNWRSGSTYFSEHFKLKAEFLYANKSNIKHEPWVGLAQESPTYAKLDAMRGNIKFFNIGTQLEYYFFSLDDYTTYFGQQNQLNPYISAGIHYAFYDPKVTSTLNPFGPGEIGTAEGDIEPYDYLLGNSSSSDPKDWKWTREAVHNDAGNAFGVSVGGGLRYSMQYFSMVLDARWQHFFSDKVDGLDAPDDPGNKYNDTMIYVNLGVVYTFNRY</sequence>
<evidence type="ECO:0000313" key="2">
    <source>
        <dbReference type="EMBL" id="MFD1315325.1"/>
    </source>
</evidence>
<dbReference type="Proteomes" id="UP001597201">
    <property type="component" value="Unassembled WGS sequence"/>
</dbReference>
<dbReference type="SUPFAM" id="SSF56925">
    <property type="entry name" value="OMPA-like"/>
    <property type="match status" value="1"/>
</dbReference>
<reference evidence="3" key="1">
    <citation type="journal article" date="2019" name="Int. J. Syst. Evol. Microbiol.">
        <title>The Global Catalogue of Microorganisms (GCM) 10K type strain sequencing project: providing services to taxonomists for standard genome sequencing and annotation.</title>
        <authorList>
            <consortium name="The Broad Institute Genomics Platform"/>
            <consortium name="The Broad Institute Genome Sequencing Center for Infectious Disease"/>
            <person name="Wu L."/>
            <person name="Ma J."/>
        </authorList>
    </citation>
    <scope>NUCLEOTIDE SEQUENCE [LARGE SCALE GENOMIC DNA]</scope>
    <source>
        <strain evidence="3">CCUG 61485</strain>
    </source>
</reference>
<comment type="caution">
    <text evidence="2">The sequence shown here is derived from an EMBL/GenBank/DDBJ whole genome shotgun (WGS) entry which is preliminary data.</text>
</comment>
<name>A0ABW3Y361_9FLAO</name>
<dbReference type="NCBIfam" id="NF047659">
    <property type="entry name" value="THC0290_0291_fam"/>
    <property type="match status" value="1"/>
</dbReference>
<dbReference type="EMBL" id="JBHTMY010000002">
    <property type="protein sequence ID" value="MFD1315325.1"/>
    <property type="molecule type" value="Genomic_DNA"/>
</dbReference>
<organism evidence="2 3">
    <name type="scientific">Namhaeicola litoreus</name>
    <dbReference type="NCBI Taxonomy" id="1052145"/>
    <lineage>
        <taxon>Bacteria</taxon>
        <taxon>Pseudomonadati</taxon>
        <taxon>Bacteroidota</taxon>
        <taxon>Flavobacteriia</taxon>
        <taxon>Flavobacteriales</taxon>
        <taxon>Flavobacteriaceae</taxon>
        <taxon>Namhaeicola</taxon>
    </lineage>
</organism>
<gene>
    <name evidence="2" type="ORF">ACFQ39_06820</name>
</gene>
<feature type="chain" id="PRO_5046322430" description="Outer membrane protein beta-barrel domain-containing protein" evidence="1">
    <location>
        <begin position="23"/>
        <end position="284"/>
    </location>
</feature>
<dbReference type="InterPro" id="IPR011250">
    <property type="entry name" value="OMP/PagP_B-barrel"/>
</dbReference>
<evidence type="ECO:0000313" key="3">
    <source>
        <dbReference type="Proteomes" id="UP001597201"/>
    </source>
</evidence>
<accession>A0ABW3Y361</accession>
<evidence type="ECO:0008006" key="4">
    <source>
        <dbReference type="Google" id="ProtNLM"/>
    </source>
</evidence>
<proteinExistence type="predicted"/>
<dbReference type="Gene3D" id="2.40.160.20">
    <property type="match status" value="1"/>
</dbReference>
<evidence type="ECO:0000256" key="1">
    <source>
        <dbReference type="SAM" id="SignalP"/>
    </source>
</evidence>
<keyword evidence="1" id="KW-0732">Signal</keyword>
<dbReference type="RefSeq" id="WP_377177368.1">
    <property type="nucleotide sequence ID" value="NZ_JBHTMY010000002.1"/>
</dbReference>
<protein>
    <recommendedName>
        <fullName evidence="4">Outer membrane protein beta-barrel domain-containing protein</fullName>
    </recommendedName>
</protein>
<keyword evidence="3" id="KW-1185">Reference proteome</keyword>